<feature type="transmembrane region" description="Helical" evidence="1">
    <location>
        <begin position="54"/>
        <end position="73"/>
    </location>
</feature>
<reference evidence="2" key="2">
    <citation type="journal article" date="2015" name="Data Brief">
        <title>Shoot transcriptome of the giant reed, Arundo donax.</title>
        <authorList>
            <person name="Barrero R.A."/>
            <person name="Guerrero F.D."/>
            <person name="Moolhuijzen P."/>
            <person name="Goolsby J.A."/>
            <person name="Tidwell J."/>
            <person name="Bellgard S.E."/>
            <person name="Bellgard M.I."/>
        </authorList>
    </citation>
    <scope>NUCLEOTIDE SEQUENCE</scope>
    <source>
        <tissue evidence="2">Shoot tissue taken approximately 20 cm above the soil surface</tissue>
    </source>
</reference>
<keyword evidence="1" id="KW-0812">Transmembrane</keyword>
<evidence type="ECO:0000256" key="1">
    <source>
        <dbReference type="SAM" id="Phobius"/>
    </source>
</evidence>
<keyword evidence="1" id="KW-0472">Membrane</keyword>
<keyword evidence="1" id="KW-1133">Transmembrane helix</keyword>
<reference evidence="2" key="1">
    <citation type="submission" date="2014-09" db="EMBL/GenBank/DDBJ databases">
        <authorList>
            <person name="Magalhaes I.L.F."/>
            <person name="Oliveira U."/>
            <person name="Santos F.R."/>
            <person name="Vidigal T.H.D.A."/>
            <person name="Brescovit A.D."/>
            <person name="Santos A.J."/>
        </authorList>
    </citation>
    <scope>NUCLEOTIDE SEQUENCE</scope>
    <source>
        <tissue evidence="2">Shoot tissue taken approximately 20 cm above the soil surface</tissue>
    </source>
</reference>
<sequence length="74" mass="8812">MYIFGSMFAHWIDRNSSILCPFSFLFQVCQLMVMFFVILVIYSIWTIFFCTIMGYLYDCFLYVSVICVTVTLVR</sequence>
<evidence type="ECO:0000313" key="2">
    <source>
        <dbReference type="EMBL" id="JAD49187.1"/>
    </source>
</evidence>
<dbReference type="AlphaFoldDB" id="A0A0A9AQ45"/>
<dbReference type="EMBL" id="GBRH01248708">
    <property type="protein sequence ID" value="JAD49187.1"/>
    <property type="molecule type" value="Transcribed_RNA"/>
</dbReference>
<protein>
    <submittedName>
        <fullName evidence="2">Uncharacterized protein</fullName>
    </submittedName>
</protein>
<proteinExistence type="predicted"/>
<feature type="transmembrane region" description="Helical" evidence="1">
    <location>
        <begin position="24"/>
        <end position="48"/>
    </location>
</feature>
<name>A0A0A9AQ45_ARUDO</name>
<organism evidence="2">
    <name type="scientific">Arundo donax</name>
    <name type="common">Giant reed</name>
    <name type="synonym">Donax arundinaceus</name>
    <dbReference type="NCBI Taxonomy" id="35708"/>
    <lineage>
        <taxon>Eukaryota</taxon>
        <taxon>Viridiplantae</taxon>
        <taxon>Streptophyta</taxon>
        <taxon>Embryophyta</taxon>
        <taxon>Tracheophyta</taxon>
        <taxon>Spermatophyta</taxon>
        <taxon>Magnoliopsida</taxon>
        <taxon>Liliopsida</taxon>
        <taxon>Poales</taxon>
        <taxon>Poaceae</taxon>
        <taxon>PACMAD clade</taxon>
        <taxon>Arundinoideae</taxon>
        <taxon>Arundineae</taxon>
        <taxon>Arundo</taxon>
    </lineage>
</organism>
<accession>A0A0A9AQ45</accession>